<reference evidence="1" key="1">
    <citation type="submission" date="2016-05" db="EMBL/GenBank/DDBJ databases">
        <authorList>
            <person name="Lavstsen T."/>
            <person name="Jespersen J.S."/>
        </authorList>
    </citation>
    <scope>NUCLEOTIDE SEQUENCE</scope>
    <source>
        <tissue evidence="1">Brain</tissue>
    </source>
</reference>
<dbReference type="EMBL" id="HAEE01016797">
    <property type="protein sequence ID" value="SBR36847.1"/>
    <property type="molecule type" value="Transcribed_RNA"/>
</dbReference>
<dbReference type="AlphaFoldDB" id="A0A1A8KWR7"/>
<gene>
    <name evidence="1" type="primary">Nfu_g_1_003967</name>
</gene>
<feature type="non-terminal residue" evidence="1">
    <location>
        <position position="55"/>
    </location>
</feature>
<feature type="non-terminal residue" evidence="1">
    <location>
        <position position="1"/>
    </location>
</feature>
<proteinExistence type="predicted"/>
<evidence type="ECO:0000313" key="1">
    <source>
        <dbReference type="EMBL" id="SBR36847.1"/>
    </source>
</evidence>
<name>A0A1A8KWR7_NOTKU</name>
<protein>
    <submittedName>
        <fullName evidence="1">Uncharacterized protein</fullName>
    </submittedName>
</protein>
<accession>A0A1A8KWR7</accession>
<reference evidence="1" key="2">
    <citation type="submission" date="2016-06" db="EMBL/GenBank/DDBJ databases">
        <title>The genome of a short-lived fish provides insights into sex chromosome evolution and the genetic control of aging.</title>
        <authorList>
            <person name="Reichwald K."/>
            <person name="Felder M."/>
            <person name="Petzold A."/>
            <person name="Koch P."/>
            <person name="Groth M."/>
            <person name="Platzer M."/>
        </authorList>
    </citation>
    <scope>NUCLEOTIDE SEQUENCE</scope>
    <source>
        <tissue evidence="1">Brain</tissue>
    </source>
</reference>
<sequence length="55" mass="6215">SSVDFQTKLEPIRATNNVMYSLQQNQSTGQHHPFSKLMTHVPLPAHVSKKSRIAK</sequence>
<organism evidence="1">
    <name type="scientific">Nothobranchius kuhntae</name>
    <name type="common">Beira killifish</name>
    <dbReference type="NCBI Taxonomy" id="321403"/>
    <lineage>
        <taxon>Eukaryota</taxon>
        <taxon>Metazoa</taxon>
        <taxon>Chordata</taxon>
        <taxon>Craniata</taxon>
        <taxon>Vertebrata</taxon>
        <taxon>Euteleostomi</taxon>
        <taxon>Actinopterygii</taxon>
        <taxon>Neopterygii</taxon>
        <taxon>Teleostei</taxon>
        <taxon>Neoteleostei</taxon>
        <taxon>Acanthomorphata</taxon>
        <taxon>Ovalentaria</taxon>
        <taxon>Atherinomorphae</taxon>
        <taxon>Cyprinodontiformes</taxon>
        <taxon>Nothobranchiidae</taxon>
        <taxon>Nothobranchius</taxon>
    </lineage>
</organism>